<proteinExistence type="predicted"/>
<dbReference type="PANTHER" id="PTHR43591">
    <property type="entry name" value="METHYLTRANSFERASE"/>
    <property type="match status" value="1"/>
</dbReference>
<name>A0ABY8TKK6_TETOB</name>
<accession>A0ABY8TKK6</accession>
<reference evidence="2 3" key="1">
    <citation type="submission" date="2023-05" db="EMBL/GenBank/DDBJ databases">
        <title>A 100% complete, gapless, phased diploid assembly of the Scenedesmus obliquus UTEX 3031 genome.</title>
        <authorList>
            <person name="Biondi T.C."/>
            <person name="Hanschen E.R."/>
            <person name="Kwon T."/>
            <person name="Eng W."/>
            <person name="Kruse C.P.S."/>
            <person name="Koehler S.I."/>
            <person name="Kunde Y."/>
            <person name="Gleasner C.D."/>
            <person name="You Mak K.T."/>
            <person name="Polle J."/>
            <person name="Hovde B.T."/>
            <person name="Starkenburg S.R."/>
        </authorList>
    </citation>
    <scope>NUCLEOTIDE SEQUENCE [LARGE SCALE GENOMIC DNA]</scope>
    <source>
        <strain evidence="2 3">DOE0152z</strain>
    </source>
</reference>
<protein>
    <recommendedName>
        <fullName evidence="1">Methyltransferase type 11 domain-containing protein</fullName>
    </recommendedName>
</protein>
<dbReference type="CDD" id="cd02440">
    <property type="entry name" value="AdoMet_MTases"/>
    <property type="match status" value="1"/>
</dbReference>
<dbReference type="Pfam" id="PF08241">
    <property type="entry name" value="Methyltransf_11"/>
    <property type="match status" value="1"/>
</dbReference>
<dbReference type="Proteomes" id="UP001244341">
    <property type="component" value="Chromosome 1b"/>
</dbReference>
<keyword evidence="3" id="KW-1185">Reference proteome</keyword>
<feature type="domain" description="Methyltransferase type 11" evidence="1">
    <location>
        <begin position="155"/>
        <end position="255"/>
    </location>
</feature>
<organism evidence="2 3">
    <name type="scientific">Tetradesmus obliquus</name>
    <name type="common">Green alga</name>
    <name type="synonym">Acutodesmus obliquus</name>
    <dbReference type="NCBI Taxonomy" id="3088"/>
    <lineage>
        <taxon>Eukaryota</taxon>
        <taxon>Viridiplantae</taxon>
        <taxon>Chlorophyta</taxon>
        <taxon>core chlorophytes</taxon>
        <taxon>Chlorophyceae</taxon>
        <taxon>CS clade</taxon>
        <taxon>Sphaeropleales</taxon>
        <taxon>Scenedesmaceae</taxon>
        <taxon>Tetradesmus</taxon>
    </lineage>
</organism>
<dbReference type="SUPFAM" id="SSF53335">
    <property type="entry name" value="S-adenosyl-L-methionine-dependent methyltransferases"/>
    <property type="match status" value="1"/>
</dbReference>
<evidence type="ECO:0000313" key="2">
    <source>
        <dbReference type="EMBL" id="WIA08957.1"/>
    </source>
</evidence>
<gene>
    <name evidence="2" type="ORF">OEZ85_008373</name>
</gene>
<dbReference type="Gene3D" id="3.40.50.150">
    <property type="entry name" value="Vaccinia Virus protein VP39"/>
    <property type="match status" value="1"/>
</dbReference>
<evidence type="ECO:0000313" key="3">
    <source>
        <dbReference type="Proteomes" id="UP001244341"/>
    </source>
</evidence>
<evidence type="ECO:0000259" key="1">
    <source>
        <dbReference type="Pfam" id="PF08241"/>
    </source>
</evidence>
<dbReference type="InterPro" id="IPR029063">
    <property type="entry name" value="SAM-dependent_MTases_sf"/>
</dbReference>
<dbReference type="InterPro" id="IPR013216">
    <property type="entry name" value="Methyltransf_11"/>
</dbReference>
<sequence>MRQLHKQCAAPQQHDARRAARTVVRVASAEPVTSAGAAAANPQTDFKFACPICLTTEFVVQGSAPYQACRCGRCGRSFEAKGQYLDLTLTSGVAQQVYEQKMWQGTELFRQPLVSFVYERGWRQNFAGAGFPGAEKEFEMAMQYLQPAQGGVLIDASCGTGLFTRLFARSKKFAGVVALDFSESMLQQAQQFFAQDAALKAGTPIVAVRGDIGRLPFATGSVDAIHAGAAIHCWPNPQAAMAEISRVLKPGGVFVASTFLTPLAPLGELIGDSTVRPLSQTFNPFGRSNQTFRYWEEDELKDLVAAVGLTDYTRTRSRMFIMFAATKPAAERQPEQW</sequence>
<dbReference type="PANTHER" id="PTHR43591:SF99">
    <property type="entry name" value="OS06G0646000 PROTEIN"/>
    <property type="match status" value="1"/>
</dbReference>
<dbReference type="EMBL" id="CP126208">
    <property type="protein sequence ID" value="WIA08957.1"/>
    <property type="molecule type" value="Genomic_DNA"/>
</dbReference>